<evidence type="ECO:0000313" key="3">
    <source>
        <dbReference type="EMBL" id="PAP78112.1"/>
    </source>
</evidence>
<comment type="caution">
    <text evidence="3">The sequence shown here is derived from an EMBL/GenBank/DDBJ whole genome shotgun (WGS) entry which is preliminary data.</text>
</comment>
<dbReference type="AlphaFoldDB" id="A0A271J3N5"/>
<dbReference type="PANTHER" id="PTHR46564">
    <property type="entry name" value="TRANSPOSASE"/>
    <property type="match status" value="1"/>
</dbReference>
<evidence type="ECO:0000313" key="4">
    <source>
        <dbReference type="Proteomes" id="UP000216339"/>
    </source>
</evidence>
<name>A0A271J3N5_9BACT</name>
<dbReference type="PANTHER" id="PTHR46564:SF1">
    <property type="entry name" value="TRANSPOSASE"/>
    <property type="match status" value="1"/>
</dbReference>
<sequence>MVEGREAFAARRPSLDARRLVFLDETGSHVAMARQHGRSRRGTRVVGYAPGGWGKNTTLTGTMTLDGLLVLDRRVGGGTTRARFLAVVREALVPVLRPGQVVVLDPLSVHRPEVRVGIEAAGRQVLSVPPSSPEYNTIEELGSKLTSHLRGLAARTEEVSDTAITEAAATVTASDAANWIRGGRTSASAAPRGDRGGEGGASTAS</sequence>
<organism evidence="3 4">
    <name type="scientific">Rubrivirga marina</name>
    <dbReference type="NCBI Taxonomy" id="1196024"/>
    <lineage>
        <taxon>Bacteria</taxon>
        <taxon>Pseudomonadati</taxon>
        <taxon>Rhodothermota</taxon>
        <taxon>Rhodothermia</taxon>
        <taxon>Rhodothermales</taxon>
        <taxon>Rubricoccaceae</taxon>
        <taxon>Rubrivirga</taxon>
    </lineage>
</organism>
<dbReference type="Pfam" id="PF13358">
    <property type="entry name" value="DDE_3"/>
    <property type="match status" value="1"/>
</dbReference>
<evidence type="ECO:0000259" key="2">
    <source>
        <dbReference type="Pfam" id="PF13358"/>
    </source>
</evidence>
<accession>A0A271J3N5</accession>
<dbReference type="InterPro" id="IPR038717">
    <property type="entry name" value="Tc1-like_DDE_dom"/>
</dbReference>
<dbReference type="InterPro" id="IPR036397">
    <property type="entry name" value="RNaseH_sf"/>
</dbReference>
<dbReference type="GO" id="GO:0003676">
    <property type="term" value="F:nucleic acid binding"/>
    <property type="evidence" value="ECO:0007669"/>
    <property type="project" value="InterPro"/>
</dbReference>
<dbReference type="EMBL" id="MQWD01000001">
    <property type="protein sequence ID" value="PAP78112.1"/>
    <property type="molecule type" value="Genomic_DNA"/>
</dbReference>
<dbReference type="Proteomes" id="UP000216339">
    <property type="component" value="Unassembled WGS sequence"/>
</dbReference>
<evidence type="ECO:0000256" key="1">
    <source>
        <dbReference type="SAM" id="MobiDB-lite"/>
    </source>
</evidence>
<reference evidence="3 4" key="1">
    <citation type="submission" date="2016-11" db="EMBL/GenBank/DDBJ databases">
        <title>Study of marine rhodopsin-containing bacteria.</title>
        <authorList>
            <person name="Yoshizawa S."/>
            <person name="Kumagai Y."/>
            <person name="Kogure K."/>
        </authorList>
    </citation>
    <scope>NUCLEOTIDE SEQUENCE [LARGE SCALE GENOMIC DNA]</scope>
    <source>
        <strain evidence="3 4">SAORIC-28</strain>
    </source>
</reference>
<feature type="region of interest" description="Disordered" evidence="1">
    <location>
        <begin position="182"/>
        <end position="205"/>
    </location>
</feature>
<protein>
    <recommendedName>
        <fullName evidence="2">Tc1-like transposase DDE domain-containing protein</fullName>
    </recommendedName>
</protein>
<dbReference type="RefSeq" id="WP_095511787.1">
    <property type="nucleotide sequence ID" value="NZ_MQWD01000001.1"/>
</dbReference>
<feature type="domain" description="Tc1-like transposase DDE" evidence="2">
    <location>
        <begin position="19"/>
        <end position="151"/>
    </location>
</feature>
<dbReference type="Gene3D" id="3.30.420.10">
    <property type="entry name" value="Ribonuclease H-like superfamily/Ribonuclease H"/>
    <property type="match status" value="1"/>
</dbReference>
<gene>
    <name evidence="3" type="ORF">BSZ37_17560</name>
</gene>
<proteinExistence type="predicted"/>
<keyword evidence="4" id="KW-1185">Reference proteome</keyword>
<dbReference type="OrthoDB" id="129174at2"/>